<dbReference type="Proteomes" id="UP000807825">
    <property type="component" value="Unassembled WGS sequence"/>
</dbReference>
<dbReference type="GO" id="GO:0016887">
    <property type="term" value="F:ATP hydrolysis activity"/>
    <property type="evidence" value="ECO:0007669"/>
    <property type="project" value="InterPro"/>
</dbReference>
<dbReference type="Gene3D" id="3.40.50.300">
    <property type="entry name" value="P-loop containing nucleotide triphosphate hydrolases"/>
    <property type="match status" value="1"/>
</dbReference>
<reference evidence="2" key="1">
    <citation type="submission" date="2020-07" db="EMBL/GenBank/DDBJ databases">
        <title>Huge and variable diversity of episymbiotic CPR bacteria and DPANN archaea in groundwater ecosystems.</title>
        <authorList>
            <person name="He C.Y."/>
            <person name="Keren R."/>
            <person name="Whittaker M."/>
            <person name="Farag I.F."/>
            <person name="Doudna J."/>
            <person name="Cate J.H.D."/>
            <person name="Banfield J.F."/>
        </authorList>
    </citation>
    <scope>NUCLEOTIDE SEQUENCE</scope>
    <source>
        <strain evidence="2">NC_groundwater_1664_Pr3_B-0.1um_52_9</strain>
    </source>
</reference>
<name>A0A9D6Z678_9BACT</name>
<dbReference type="InterPro" id="IPR027417">
    <property type="entry name" value="P-loop_NTPase"/>
</dbReference>
<gene>
    <name evidence="2" type="ORF">HY912_24985</name>
</gene>
<dbReference type="AlphaFoldDB" id="A0A9D6Z678"/>
<dbReference type="PANTHER" id="PTHR23077:SF117">
    <property type="entry name" value="AAA+ ATPASE DOMAIN-CONTAINING PROTEIN"/>
    <property type="match status" value="1"/>
</dbReference>
<dbReference type="InterPro" id="IPR050168">
    <property type="entry name" value="AAA_ATPase_domain"/>
</dbReference>
<sequence>MAGSDSGSPGKLWCPDPVAAMFIRIQASSHKRFELEPMNNNDPNPPEFAQRIIEKYVSAQSNAFIIYGNTKDIYPVAEDRYVPLVDFLVEALIKPDKPAAPRIVLLYDPANGISFLNPVDRQLISLEIGETRLQKMLAAARSDIVLACASLRQLTSINIRIPVEGSPGKKVRKDFAIIIRYAEAVAPPSRGEVALDSDRLKIITLENWFSDSSFIASPDIAFMTAETLNGINERVVDLPYCSAIRIDRPKEEERKRYIEYLLKREPVQSAVSPSHLAYSSAGLSLLSIRQIFRQASFKGQALTPELIFEKSKEIIEKELEGHIEFPNLKYGFEKVIGASKLLKKLNELKSCLKGSDPDIMPVGILVAGANGVGKTFIYKAFAKECGWIAVVLKNIRGPYVGQTEKNWERIRSVLEAMGNVIVLYDEADTEIGGRSAQTHDVDRRLFGNILKMMSDPENRGKIVWIIITARPDRLEPDIKRSGRAGEHLPVFASDGDEKEAFVKQVLSQADVDLASFSPEHRSEFLVHTTDYFPADYDQLLTELKRRRILEGKLTPEMVLDEAKDFIPSDIARQREYQELLAVLECTSREILPERYADLPKELVQERVQTIRMMIGQN</sequence>
<dbReference type="CDD" id="cd19481">
    <property type="entry name" value="RecA-like_protease"/>
    <property type="match status" value="1"/>
</dbReference>
<dbReference type="SUPFAM" id="SSF52540">
    <property type="entry name" value="P-loop containing nucleoside triphosphate hydrolases"/>
    <property type="match status" value="1"/>
</dbReference>
<dbReference type="PANTHER" id="PTHR23077">
    <property type="entry name" value="AAA-FAMILY ATPASE"/>
    <property type="match status" value="1"/>
</dbReference>
<dbReference type="GO" id="GO:0005524">
    <property type="term" value="F:ATP binding"/>
    <property type="evidence" value="ECO:0007669"/>
    <property type="project" value="InterPro"/>
</dbReference>
<dbReference type="Pfam" id="PF00004">
    <property type="entry name" value="AAA"/>
    <property type="match status" value="1"/>
</dbReference>
<dbReference type="EMBL" id="JACRDE010000646">
    <property type="protein sequence ID" value="MBI5252765.1"/>
    <property type="molecule type" value="Genomic_DNA"/>
</dbReference>
<feature type="domain" description="ATPase AAA-type core" evidence="1">
    <location>
        <begin position="364"/>
        <end position="488"/>
    </location>
</feature>
<evidence type="ECO:0000313" key="2">
    <source>
        <dbReference type="EMBL" id="MBI5252765.1"/>
    </source>
</evidence>
<proteinExistence type="predicted"/>
<accession>A0A9D6Z678</accession>
<dbReference type="InterPro" id="IPR003959">
    <property type="entry name" value="ATPase_AAA_core"/>
</dbReference>
<protein>
    <submittedName>
        <fullName evidence="2">AAA family ATPase</fullName>
    </submittedName>
</protein>
<evidence type="ECO:0000313" key="3">
    <source>
        <dbReference type="Proteomes" id="UP000807825"/>
    </source>
</evidence>
<evidence type="ECO:0000259" key="1">
    <source>
        <dbReference type="Pfam" id="PF00004"/>
    </source>
</evidence>
<organism evidence="2 3">
    <name type="scientific">Desulfomonile tiedjei</name>
    <dbReference type="NCBI Taxonomy" id="2358"/>
    <lineage>
        <taxon>Bacteria</taxon>
        <taxon>Pseudomonadati</taxon>
        <taxon>Thermodesulfobacteriota</taxon>
        <taxon>Desulfomonilia</taxon>
        <taxon>Desulfomonilales</taxon>
        <taxon>Desulfomonilaceae</taxon>
        <taxon>Desulfomonile</taxon>
    </lineage>
</organism>
<comment type="caution">
    <text evidence="2">The sequence shown here is derived from an EMBL/GenBank/DDBJ whole genome shotgun (WGS) entry which is preliminary data.</text>
</comment>